<evidence type="ECO:0000313" key="3">
    <source>
        <dbReference type="Proteomes" id="UP000784294"/>
    </source>
</evidence>
<gene>
    <name evidence="2" type="ORF">PXEA_LOCUS19678</name>
</gene>
<dbReference type="EMBL" id="CAAALY010078956">
    <property type="protein sequence ID" value="VEL26238.1"/>
    <property type="molecule type" value="Genomic_DNA"/>
</dbReference>
<reference evidence="2" key="1">
    <citation type="submission" date="2018-11" db="EMBL/GenBank/DDBJ databases">
        <authorList>
            <consortium name="Pathogen Informatics"/>
        </authorList>
    </citation>
    <scope>NUCLEOTIDE SEQUENCE</scope>
</reference>
<dbReference type="AlphaFoldDB" id="A0A448X2G1"/>
<dbReference type="Proteomes" id="UP000784294">
    <property type="component" value="Unassembled WGS sequence"/>
</dbReference>
<dbReference type="InterPro" id="IPR036612">
    <property type="entry name" value="KH_dom_type_1_sf"/>
</dbReference>
<evidence type="ECO:0000313" key="2">
    <source>
        <dbReference type="EMBL" id="VEL26238.1"/>
    </source>
</evidence>
<proteinExistence type="predicted"/>
<evidence type="ECO:0000256" key="1">
    <source>
        <dbReference type="SAM" id="MobiDB-lite"/>
    </source>
</evidence>
<feature type="region of interest" description="Disordered" evidence="1">
    <location>
        <begin position="1"/>
        <end position="23"/>
    </location>
</feature>
<comment type="caution">
    <text evidence="2">The sequence shown here is derived from an EMBL/GenBank/DDBJ whole genome shotgun (WGS) entry which is preliminary data.</text>
</comment>
<protein>
    <recommendedName>
        <fullName evidence="4">K Homology domain-containing protein</fullName>
    </recommendedName>
</protein>
<keyword evidence="3" id="KW-1185">Reference proteome</keyword>
<dbReference type="GO" id="GO:0003723">
    <property type="term" value="F:RNA binding"/>
    <property type="evidence" value="ECO:0007669"/>
    <property type="project" value="InterPro"/>
</dbReference>
<feature type="compositionally biased region" description="Polar residues" evidence="1">
    <location>
        <begin position="1"/>
        <end position="13"/>
    </location>
</feature>
<name>A0A448X2G1_9PLAT</name>
<dbReference type="Gene3D" id="3.30.1370.10">
    <property type="entry name" value="K Homology domain, type 1"/>
    <property type="match status" value="1"/>
</dbReference>
<organism evidence="2 3">
    <name type="scientific">Protopolystoma xenopodis</name>
    <dbReference type="NCBI Taxonomy" id="117903"/>
    <lineage>
        <taxon>Eukaryota</taxon>
        <taxon>Metazoa</taxon>
        <taxon>Spiralia</taxon>
        <taxon>Lophotrochozoa</taxon>
        <taxon>Platyhelminthes</taxon>
        <taxon>Monogenea</taxon>
        <taxon>Polyopisthocotylea</taxon>
        <taxon>Polystomatidea</taxon>
        <taxon>Polystomatidae</taxon>
        <taxon>Protopolystoma</taxon>
    </lineage>
</organism>
<accession>A0A448X2G1</accession>
<evidence type="ECO:0008006" key="4">
    <source>
        <dbReference type="Google" id="ProtNLM"/>
    </source>
</evidence>
<sequence>MVDVQSATGSTIQVGPKGPLNRQISLSGTQASVELAVEMISRRLGQEASRRQASSAGLAWQPAALGTNPIVSGADFGLVSAQQTGMPRGASAHLLNDELLSSLDDDLPGAK</sequence>